<evidence type="ECO:0000256" key="2">
    <source>
        <dbReference type="SAM" id="Phobius"/>
    </source>
</evidence>
<sequence length="219" mass="23640">MLPTVTSRPSRPRPRRPGGNRIVRVLLALAVVAALAGIAVVVVPRLLAPGPRPLFQLPVACGETWQLGTYPGHDDYDVDLFPTEGEAWGRPVLASAEGRVTEAGINGSLGGRTPENPDGPRGRGGGYWVKIDHGGRWETQYLHLLEPPLVEVGQRVAQGEQLGKVGSTGNSGAPHLHYEQRRGWEKVETHFDGTPSGITHDDREYTVRRTSNNCPTGAP</sequence>
<dbReference type="Gene3D" id="2.70.70.10">
    <property type="entry name" value="Glucose Permease (Domain IIA)"/>
    <property type="match status" value="1"/>
</dbReference>
<accession>A0A1C6UFG6</accession>
<feature type="region of interest" description="Disordered" evidence="1">
    <location>
        <begin position="103"/>
        <end position="123"/>
    </location>
</feature>
<evidence type="ECO:0000313" key="5">
    <source>
        <dbReference type="Proteomes" id="UP000198937"/>
    </source>
</evidence>
<evidence type="ECO:0000256" key="1">
    <source>
        <dbReference type="SAM" id="MobiDB-lite"/>
    </source>
</evidence>
<dbReference type="EMBL" id="FMIA01000002">
    <property type="protein sequence ID" value="SCL52691.1"/>
    <property type="molecule type" value="Genomic_DNA"/>
</dbReference>
<dbReference type="AlphaFoldDB" id="A0A1C6UFG6"/>
<feature type="transmembrane region" description="Helical" evidence="2">
    <location>
        <begin position="21"/>
        <end position="43"/>
    </location>
</feature>
<reference evidence="4 5" key="1">
    <citation type="submission" date="2016-06" db="EMBL/GenBank/DDBJ databases">
        <authorList>
            <person name="Kjaerup R.B."/>
            <person name="Dalgaard T.S."/>
            <person name="Juul-Madsen H.R."/>
        </authorList>
    </citation>
    <scope>NUCLEOTIDE SEQUENCE [LARGE SCALE GENOMIC DNA]</scope>
    <source>
        <strain evidence="4 5">DSM 45577</strain>
    </source>
</reference>
<gene>
    <name evidence="4" type="ORF">GA0070617_2152</name>
</gene>
<name>A0A1C6UFG6_9ACTN</name>
<keyword evidence="2" id="KW-1133">Transmembrane helix</keyword>
<protein>
    <submittedName>
        <fullName evidence="4">Peptidase family M23</fullName>
    </submittedName>
</protein>
<dbReference type="RefSeq" id="WP_091435973.1">
    <property type="nucleotide sequence ID" value="NZ_BMMJ01000004.1"/>
</dbReference>
<dbReference type="STRING" id="683228.GA0070617_2152"/>
<keyword evidence="5" id="KW-1185">Reference proteome</keyword>
<organism evidence="4 5">
    <name type="scientific">Micromonospora yangpuensis</name>
    <dbReference type="NCBI Taxonomy" id="683228"/>
    <lineage>
        <taxon>Bacteria</taxon>
        <taxon>Bacillati</taxon>
        <taxon>Actinomycetota</taxon>
        <taxon>Actinomycetes</taxon>
        <taxon>Micromonosporales</taxon>
        <taxon>Micromonosporaceae</taxon>
        <taxon>Micromonospora</taxon>
    </lineage>
</organism>
<dbReference type="InterPro" id="IPR050570">
    <property type="entry name" value="Cell_wall_metabolism_enzyme"/>
</dbReference>
<keyword evidence="2" id="KW-0812">Transmembrane</keyword>
<feature type="domain" description="M23ase beta-sheet core" evidence="3">
    <location>
        <begin position="89"/>
        <end position="187"/>
    </location>
</feature>
<dbReference type="SUPFAM" id="SSF51261">
    <property type="entry name" value="Duplicated hybrid motif"/>
    <property type="match status" value="1"/>
</dbReference>
<proteinExistence type="predicted"/>
<dbReference type="Proteomes" id="UP000198937">
    <property type="component" value="Unassembled WGS sequence"/>
</dbReference>
<dbReference type="GO" id="GO:0004222">
    <property type="term" value="F:metalloendopeptidase activity"/>
    <property type="evidence" value="ECO:0007669"/>
    <property type="project" value="TreeGrafter"/>
</dbReference>
<dbReference type="PANTHER" id="PTHR21666">
    <property type="entry name" value="PEPTIDASE-RELATED"/>
    <property type="match status" value="1"/>
</dbReference>
<dbReference type="InterPro" id="IPR016047">
    <property type="entry name" value="M23ase_b-sheet_dom"/>
</dbReference>
<dbReference type="InterPro" id="IPR011055">
    <property type="entry name" value="Dup_hybrid_motif"/>
</dbReference>
<dbReference type="CDD" id="cd12797">
    <property type="entry name" value="M23_peptidase"/>
    <property type="match status" value="1"/>
</dbReference>
<evidence type="ECO:0000259" key="3">
    <source>
        <dbReference type="Pfam" id="PF01551"/>
    </source>
</evidence>
<dbReference type="OrthoDB" id="1099523at2"/>
<evidence type="ECO:0000313" key="4">
    <source>
        <dbReference type="EMBL" id="SCL52691.1"/>
    </source>
</evidence>
<keyword evidence="2" id="KW-0472">Membrane</keyword>
<dbReference type="PANTHER" id="PTHR21666:SF270">
    <property type="entry name" value="MUREIN HYDROLASE ACTIVATOR ENVC"/>
    <property type="match status" value="1"/>
</dbReference>
<dbReference type="Pfam" id="PF01551">
    <property type="entry name" value="Peptidase_M23"/>
    <property type="match status" value="1"/>
</dbReference>